<feature type="region of interest" description="Disordered" evidence="1">
    <location>
        <begin position="1"/>
        <end position="36"/>
    </location>
</feature>
<feature type="compositionally biased region" description="Acidic residues" evidence="1">
    <location>
        <begin position="91"/>
        <end position="101"/>
    </location>
</feature>
<proteinExistence type="predicted"/>
<name>A0A3S5A2K5_9PLAT</name>
<organism evidence="2 3">
    <name type="scientific">Protopolystoma xenopodis</name>
    <dbReference type="NCBI Taxonomy" id="117903"/>
    <lineage>
        <taxon>Eukaryota</taxon>
        <taxon>Metazoa</taxon>
        <taxon>Spiralia</taxon>
        <taxon>Lophotrochozoa</taxon>
        <taxon>Platyhelminthes</taxon>
        <taxon>Monogenea</taxon>
        <taxon>Polyopisthocotylea</taxon>
        <taxon>Polystomatidea</taxon>
        <taxon>Polystomatidae</taxon>
        <taxon>Protopolystoma</taxon>
    </lineage>
</organism>
<dbReference type="EMBL" id="CAAALY010035553">
    <property type="protein sequence ID" value="VEL18076.1"/>
    <property type="molecule type" value="Genomic_DNA"/>
</dbReference>
<reference evidence="2" key="1">
    <citation type="submission" date="2018-11" db="EMBL/GenBank/DDBJ databases">
        <authorList>
            <consortium name="Pathogen Informatics"/>
        </authorList>
    </citation>
    <scope>NUCLEOTIDE SEQUENCE</scope>
</reference>
<evidence type="ECO:0000313" key="3">
    <source>
        <dbReference type="Proteomes" id="UP000784294"/>
    </source>
</evidence>
<dbReference type="AlphaFoldDB" id="A0A3S5A2K5"/>
<sequence length="122" mass="14085">MSSRVRGVWPRLMGGSDEAETPCRSDNGGREKREKASLIRAIPPAIGQTPQTMRRSCGECLERERESDQCGRVEGSLRFGQDDKTTWPVDDKEEEEEEEKSDEQREYWKKVSKANVRECYQD</sequence>
<accession>A0A3S5A2K5</accession>
<protein>
    <submittedName>
        <fullName evidence="2">Uncharacterized protein</fullName>
    </submittedName>
</protein>
<dbReference type="Proteomes" id="UP000784294">
    <property type="component" value="Unassembled WGS sequence"/>
</dbReference>
<feature type="compositionally biased region" description="Basic and acidic residues" evidence="1">
    <location>
        <begin position="21"/>
        <end position="36"/>
    </location>
</feature>
<keyword evidence="3" id="KW-1185">Reference proteome</keyword>
<gene>
    <name evidence="2" type="ORF">PXEA_LOCUS11516</name>
</gene>
<feature type="region of interest" description="Disordered" evidence="1">
    <location>
        <begin position="66"/>
        <end position="107"/>
    </location>
</feature>
<comment type="caution">
    <text evidence="2">The sequence shown here is derived from an EMBL/GenBank/DDBJ whole genome shotgun (WGS) entry which is preliminary data.</text>
</comment>
<evidence type="ECO:0000256" key="1">
    <source>
        <dbReference type="SAM" id="MobiDB-lite"/>
    </source>
</evidence>
<evidence type="ECO:0000313" key="2">
    <source>
        <dbReference type="EMBL" id="VEL18076.1"/>
    </source>
</evidence>